<keyword evidence="5" id="KW-0539">Nucleus</keyword>
<accession>A0A8J1TUZ3</accession>
<keyword evidence="1" id="KW-0597">Phosphoprotein</keyword>
<dbReference type="Pfam" id="PF00505">
    <property type="entry name" value="HMG_box"/>
    <property type="match status" value="1"/>
</dbReference>
<feature type="region of interest" description="Disordered" evidence="6">
    <location>
        <begin position="681"/>
        <end position="783"/>
    </location>
</feature>
<feature type="compositionally biased region" description="Basic and acidic residues" evidence="6">
    <location>
        <begin position="684"/>
        <end position="712"/>
    </location>
</feature>
<evidence type="ECO:0000313" key="8">
    <source>
        <dbReference type="Proteomes" id="UP000749559"/>
    </source>
</evidence>
<dbReference type="GO" id="GO:0000977">
    <property type="term" value="F:RNA polymerase II transcription regulatory region sequence-specific DNA binding"/>
    <property type="evidence" value="ECO:0007669"/>
    <property type="project" value="TreeGrafter"/>
</dbReference>
<dbReference type="InterPro" id="IPR052412">
    <property type="entry name" value="CC-Dev_Transcription_Reg"/>
</dbReference>
<evidence type="ECO:0000256" key="1">
    <source>
        <dbReference type="ARBA" id="ARBA00022553"/>
    </source>
</evidence>
<feature type="compositionally biased region" description="Polar residues" evidence="6">
    <location>
        <begin position="716"/>
        <end position="734"/>
    </location>
</feature>
<feature type="compositionally biased region" description="Acidic residues" evidence="6">
    <location>
        <begin position="757"/>
        <end position="768"/>
    </location>
</feature>
<name>A0A8J1TUZ3_OWEFU</name>
<feature type="region of interest" description="Disordered" evidence="6">
    <location>
        <begin position="116"/>
        <end position="140"/>
    </location>
</feature>
<dbReference type="GO" id="GO:0000981">
    <property type="term" value="F:DNA-binding transcription factor activity, RNA polymerase II-specific"/>
    <property type="evidence" value="ECO:0007669"/>
    <property type="project" value="TreeGrafter"/>
</dbReference>
<evidence type="ECO:0000256" key="6">
    <source>
        <dbReference type="SAM" id="MobiDB-lite"/>
    </source>
</evidence>
<dbReference type="SUPFAM" id="SSF47095">
    <property type="entry name" value="HMG-box"/>
    <property type="match status" value="1"/>
</dbReference>
<dbReference type="GO" id="GO:0005634">
    <property type="term" value="C:nucleus"/>
    <property type="evidence" value="ECO:0007669"/>
    <property type="project" value="UniProtKB-UniRule"/>
</dbReference>
<dbReference type="EMBL" id="CAIIXF020000010">
    <property type="protein sequence ID" value="CAH1796058.1"/>
    <property type="molecule type" value="Genomic_DNA"/>
</dbReference>
<reference evidence="7" key="1">
    <citation type="submission" date="2022-03" db="EMBL/GenBank/DDBJ databases">
        <authorList>
            <person name="Martin C."/>
        </authorList>
    </citation>
    <scope>NUCLEOTIDE SEQUENCE</scope>
</reference>
<feature type="compositionally biased region" description="Basic residues" evidence="6">
    <location>
        <begin position="885"/>
        <end position="894"/>
    </location>
</feature>
<evidence type="ECO:0000256" key="3">
    <source>
        <dbReference type="ARBA" id="ARBA00023125"/>
    </source>
</evidence>
<dbReference type="AlphaFoldDB" id="A0A8J1TUZ3"/>
<gene>
    <name evidence="7" type="ORF">OFUS_LOCUS20511</name>
</gene>
<dbReference type="PANTHER" id="PTHR13059">
    <property type="entry name" value="HMG-BOX TRANSCRIPTION FACTOR BBX"/>
    <property type="match status" value="1"/>
</dbReference>
<protein>
    <submittedName>
        <fullName evidence="7">Uncharacterized protein</fullName>
    </submittedName>
</protein>
<dbReference type="PROSITE" id="PS50118">
    <property type="entry name" value="HMG_BOX_2"/>
    <property type="match status" value="1"/>
</dbReference>
<dbReference type="InterPro" id="IPR049523">
    <property type="entry name" value="BBX_HMG-box"/>
</dbReference>
<sequence length="1018" mass="112998">MLILVAIIEILDIFHILKMFHSISKMEGVKSKPKDTTVRRPMNAFLIFCKRHRSVVRQKHPHLDNRTVTRILGEWWAKLGNEEKGVYTDLAKQYKDAFMKANPDYKWFNPEKAVHSQGASKATQKQAQKITGHNDQDSSKKIEAGKLADPTNMGGLSLLLMAGQQTLDAPSTMEPQTMNAPLPNSEAKSCDPLKMTNPGPQSKDHSMAENELCFSNAINQNRPSQIQPSTQSNQVTNQNYYYNFQSNGRTQSSVSSNQQSAPVQHVNYPYNHPDVEQGDNNTEPVYSRLEKFVKKLEEKESTHYVSTSLLHRPQTGSGGQATGTGNQTNGNEHHTKNVSWNQLETIGGGGSHGNQITGRGIQTAGTENQTTMIENISNNKTFASQSHNLNSTDSRKVVTLLKEGKQGGVPLNVNTTQTTSKAQYSPGTIGHLMTKPRAAPASPPEKDSINGQMVVESVIEALYSKAKSTPTNQPTQSAVVAMVTPVQNVMVTQDVNQGTRLQSLLTGKQIHMDYASNIPGGQTTQNHGNQLTDNVSNSQNHGIQSVHNNGLPMTENVPTAQNHNASGNHKVHKGQNFKYKSSPDHEAFSKLTIEQEAQILDGNGNIQAGQITNLSNQATDVSNRHFDTNCNSIEEKRTWEPKCDTSKVLPNLEAIGLGTSIIQTSSALQIANDYQISKMMASTQKEHSKELELSGDSESKSADRNSEFRHEPMSLCHNSPQFDINPNSQFTTMPSGGELDNTLPSGGDMETDHAEDFYDFDDDEDEDSVGDRVRKSQRSNRGQRYKEMINKGIIHRQKHRSGPTPTVEFNLKEEPIQRSKDDSFVEPLSSLLSFRRQRKRATSESDKVHVNTDPAEKKYKTGDFDLEEHLATIPMCNMELMDKKKTKKQRRRHHSEGSKIQQKDPVTLQSIGELKLMSWKFPSAHGCRMENSADKPLVGSKKRKARKSSITHMVPVKSIEDIKAKTSINSLQSLNGLPTQKNTLSGSLPELASESTVLRNEELGFTRDISHLQTVTVK</sequence>
<keyword evidence="8" id="KW-1185">Reference proteome</keyword>
<proteinExistence type="predicted"/>
<organism evidence="7 8">
    <name type="scientific">Owenia fusiformis</name>
    <name type="common">Polychaete worm</name>
    <dbReference type="NCBI Taxonomy" id="6347"/>
    <lineage>
        <taxon>Eukaryota</taxon>
        <taxon>Metazoa</taxon>
        <taxon>Spiralia</taxon>
        <taxon>Lophotrochozoa</taxon>
        <taxon>Annelida</taxon>
        <taxon>Polychaeta</taxon>
        <taxon>Sedentaria</taxon>
        <taxon>Canalipalpata</taxon>
        <taxon>Sabellida</taxon>
        <taxon>Oweniida</taxon>
        <taxon>Oweniidae</taxon>
        <taxon>Owenia</taxon>
    </lineage>
</organism>
<evidence type="ECO:0000256" key="2">
    <source>
        <dbReference type="ARBA" id="ARBA00023015"/>
    </source>
</evidence>
<dbReference type="OrthoDB" id="2377365at2759"/>
<feature type="region of interest" description="Disordered" evidence="6">
    <location>
        <begin position="170"/>
        <end position="206"/>
    </location>
</feature>
<feature type="region of interest" description="Disordered" evidence="6">
    <location>
        <begin position="310"/>
        <end position="334"/>
    </location>
</feature>
<dbReference type="SMART" id="SM00398">
    <property type="entry name" value="HMG"/>
    <property type="match status" value="1"/>
</dbReference>
<evidence type="ECO:0000256" key="5">
    <source>
        <dbReference type="ARBA" id="ARBA00023242"/>
    </source>
</evidence>
<keyword evidence="3" id="KW-0238">DNA-binding</keyword>
<dbReference type="InterPro" id="IPR009071">
    <property type="entry name" value="HMG_box_dom"/>
</dbReference>
<dbReference type="CDD" id="cd21989">
    <property type="entry name" value="HMG-box_HBP2"/>
    <property type="match status" value="1"/>
</dbReference>
<dbReference type="Gene3D" id="1.10.30.10">
    <property type="entry name" value="High mobility group box domain"/>
    <property type="match status" value="1"/>
</dbReference>
<feature type="compositionally biased region" description="Polar residues" evidence="6">
    <location>
        <begin position="117"/>
        <end position="131"/>
    </location>
</feature>
<dbReference type="InterPro" id="IPR036910">
    <property type="entry name" value="HMG_box_dom_sf"/>
</dbReference>
<evidence type="ECO:0000256" key="4">
    <source>
        <dbReference type="ARBA" id="ARBA00023163"/>
    </source>
</evidence>
<dbReference type="Proteomes" id="UP000749559">
    <property type="component" value="Unassembled WGS sequence"/>
</dbReference>
<dbReference type="PANTHER" id="PTHR13059:SF10">
    <property type="entry name" value="HMG BOX TRANSCRIPTION FACTOR BBX"/>
    <property type="match status" value="1"/>
</dbReference>
<feature type="compositionally biased region" description="Polar residues" evidence="6">
    <location>
        <begin position="170"/>
        <end position="179"/>
    </location>
</feature>
<keyword evidence="2" id="KW-0805">Transcription regulation</keyword>
<comment type="caution">
    <text evidence="7">The sequence shown here is derived from an EMBL/GenBank/DDBJ whole genome shotgun (WGS) entry which is preliminary data.</text>
</comment>
<evidence type="ECO:0000313" key="7">
    <source>
        <dbReference type="EMBL" id="CAH1796058.1"/>
    </source>
</evidence>
<keyword evidence="4" id="KW-0804">Transcription</keyword>
<feature type="region of interest" description="Disordered" evidence="6">
    <location>
        <begin position="885"/>
        <end position="905"/>
    </location>
</feature>